<proteinExistence type="predicted"/>
<feature type="non-terminal residue" evidence="1">
    <location>
        <position position="91"/>
    </location>
</feature>
<protein>
    <submittedName>
        <fullName evidence="1">Putative LOC100203442 [Hydra vulgaris]</fullName>
    </submittedName>
</protein>
<name>A0A0K2TWB6_LEPSM</name>
<organism evidence="1">
    <name type="scientific">Lepeophtheirus salmonis</name>
    <name type="common">Salmon louse</name>
    <name type="synonym">Caligus salmonis</name>
    <dbReference type="NCBI Taxonomy" id="72036"/>
    <lineage>
        <taxon>Eukaryota</taxon>
        <taxon>Metazoa</taxon>
        <taxon>Ecdysozoa</taxon>
        <taxon>Arthropoda</taxon>
        <taxon>Crustacea</taxon>
        <taxon>Multicrustacea</taxon>
        <taxon>Hexanauplia</taxon>
        <taxon>Copepoda</taxon>
        <taxon>Siphonostomatoida</taxon>
        <taxon>Caligidae</taxon>
        <taxon>Lepeophtheirus</taxon>
    </lineage>
</organism>
<accession>A0A0K2TWB6</accession>
<reference evidence="1" key="1">
    <citation type="submission" date="2014-05" db="EMBL/GenBank/DDBJ databases">
        <authorList>
            <person name="Chronopoulou M."/>
        </authorList>
    </citation>
    <scope>NUCLEOTIDE SEQUENCE</scope>
    <source>
        <tissue evidence="1">Whole organism</tissue>
    </source>
</reference>
<sequence length="91" mass="10518">MFERLLNSTKRVLRRDSSLTLKISIAVLRTIGFHKNKAFQCLSDHIFDSSPYSNHVFPLIKAISRCYACIKLNHLGKLETETVERIKIRSV</sequence>
<dbReference type="EMBL" id="HACA01012774">
    <property type="protein sequence ID" value="CDW30135.1"/>
    <property type="molecule type" value="Transcribed_RNA"/>
</dbReference>
<dbReference type="AlphaFoldDB" id="A0A0K2TWB6"/>
<evidence type="ECO:0000313" key="1">
    <source>
        <dbReference type="EMBL" id="CDW30135.1"/>
    </source>
</evidence>